<dbReference type="EMBL" id="DF820465">
    <property type="protein sequence ID" value="GAK57061.1"/>
    <property type="molecule type" value="Genomic_DNA"/>
</dbReference>
<dbReference type="InterPro" id="IPR044961">
    <property type="entry name" value="MS5/SDI1"/>
</dbReference>
<dbReference type="PANTHER" id="PTHR36326:SF7">
    <property type="entry name" value="PROTEIN POLLENLESS 3-LIKE 2"/>
    <property type="match status" value="1"/>
</dbReference>
<feature type="repeat" description="TPR" evidence="4">
    <location>
        <begin position="513"/>
        <end position="546"/>
    </location>
</feature>
<dbReference type="Gene3D" id="2.40.50.140">
    <property type="entry name" value="Nucleic acid-binding proteins"/>
    <property type="match status" value="1"/>
</dbReference>
<dbReference type="SMART" id="SM00028">
    <property type="entry name" value="TPR"/>
    <property type="match status" value="3"/>
</dbReference>
<dbReference type="HOGENOM" id="CLU_245578_0_0_0"/>
<organism evidence="5">
    <name type="scientific">Vecturithrix granuli</name>
    <dbReference type="NCBI Taxonomy" id="1499967"/>
    <lineage>
        <taxon>Bacteria</taxon>
        <taxon>Candidatus Moduliflexota</taxon>
        <taxon>Candidatus Vecturitrichia</taxon>
        <taxon>Candidatus Vecturitrichales</taxon>
        <taxon>Candidatus Vecturitrichaceae</taxon>
        <taxon>Candidatus Vecturithrix</taxon>
    </lineage>
</organism>
<dbReference type="eggNOG" id="COG1278">
    <property type="taxonomic scope" value="Bacteria"/>
</dbReference>
<keyword evidence="2" id="KW-0175">Coiled coil</keyword>
<dbReference type="eggNOG" id="COG1672">
    <property type="taxonomic scope" value="Bacteria"/>
</dbReference>
<reference evidence="5" key="1">
    <citation type="journal article" date="2015" name="PeerJ">
        <title>First genomic representation of candidate bacterial phylum KSB3 points to enhanced environmental sensing as a trigger of wastewater bulking.</title>
        <authorList>
            <person name="Sekiguchi Y."/>
            <person name="Ohashi A."/>
            <person name="Parks D.H."/>
            <person name="Yamauchi T."/>
            <person name="Tyson G.W."/>
            <person name="Hugenholtz P."/>
        </authorList>
    </citation>
    <scope>NUCLEOTIDE SEQUENCE [LARGE SCALE GENOMIC DNA]</scope>
</reference>
<feature type="repeat" description="TPR" evidence="4">
    <location>
        <begin position="674"/>
        <end position="707"/>
    </location>
</feature>
<dbReference type="Pfam" id="PF14559">
    <property type="entry name" value="TPR_19"/>
    <property type="match status" value="1"/>
</dbReference>
<keyword evidence="4" id="KW-0802">TPR repeat</keyword>
<dbReference type="InterPro" id="IPR027417">
    <property type="entry name" value="P-loop_NTPase"/>
</dbReference>
<evidence type="ECO:0000256" key="4">
    <source>
        <dbReference type="PROSITE-ProRule" id="PRU00339"/>
    </source>
</evidence>
<accession>A0A081BXK6</accession>
<dbReference type="PROSITE" id="PS50005">
    <property type="entry name" value="TPR"/>
    <property type="match status" value="2"/>
</dbReference>
<dbReference type="InterPro" id="IPR011990">
    <property type="entry name" value="TPR-like_helical_dom_sf"/>
</dbReference>
<sequence length="1658" mass="191491">MAELIRLLQREVFIGDKVIFFLKTGKEISGVLSELSQDHVILRENGRRSTILLDMIGGWDVLQAESPRVENLEVETPQIESIETQNLEAENLEAEIPQVEYPETQNPELQNLEAENLEVEISQVEYPETQNQEVESLEMQTSQVERPEAQGPEANNIETNIGQIESSKSKILEKLLKEIESRFQANLQVATVHIKPPDFTFPVNDFDDWKKTDSANVWNRVKNMYENAKKINDLNSQFGRIQRIISDLKILQNRYPGSPSVMRCLGYFNWLVDDKKVALTNFKEVAFVSEDAYDWYNVAAIALEEQQQELCCFSLEQIFKHLSITEEQDAWYLYVKLLKKFDNYLGLLNLIEKAERSFSEEEINILLETGIYLLKVNNNQETAIKLIHDWSESQEPKYLILEAFKQLDRQPNSNYQQVIFDLNKEIRESSSKKVLLQPQGYIYTYQRYRNFGFLQGEDGEQYFFHRSAIVDDELFELVKPLYPGSGKRIPVIFEAAQGPRGPLAIQVSLYRPLEEMFELAKKYANEGEYSKALMQLKKVIAIHPEYPEAQISYEKWREYAQSTSVPRGSTPYARAKRVQLIEKDLERAVQLFQVAIDQKDSIESAVKDLAGLLAQLGRHQEAINIIETNRNKISNKQSLDNLLINIYQSAGKYDKVLSILQKKIDRATTKTQKTAFLWQIATIYLRQEAYNHAEQNFREVLKLQPDNKAGLRNLAICLFKQQHFNEAEEILNNILNTSSDDKAAQILDAITQAKITGQSVQIDNIITEAILSNFSSEISKFTQFFLERCQYEGVPSNRLTQVQNGKQDFNRLDIKQLEDLATQLGTGRAKDRAAYYLSAAKITFDIEEDFNQFYKYLGRSFSSTGDSAISSGKHLDTVRELYCEALSVYDGYRSQHDEQDAVNALVRFLFSTLGVNQIPLTPLIPSIDETVEKVLTLHPKHEKVFDAIAYLIFRSLYAAQKVLNRLYSKSTFQAMALDYLSYKGISTEIKVKNLDEFVHLWNGLRRKIFNVSRLIFNELRFLQRVELRVTSLENSIERVRVIQNHLFENRLFFDLEKQRIEQLHQILETALEFCRQVTFEEQERLCIQINNRCQELLKEIEINTTKLSLEELYPVIQNFQKKITAKLEDLYESSIPQLSLRLAVESYTPGNDRLIEVQTVVENRIGCSPAESLELIVQEDENLFQLSNTEIKLDRSLRGGDHAILKVPVQVTEQAVSSQTFSLPVYAQYRTRSGEVTQTSVRNFSIRLYAEEEFEEIENPYAGYAQGGEVQDPKMFYGRDELIENVSNVILKSFTQSKSIVIFGQKRAGKSSILYHLKRKLQTCKDIVIIDVGNIGSILDQDSSTPFVYLILWGILNKLKYAIEDKTDEGFSPLNLIFPKEKEFCKHPGPLLLFKEIFDQYKRKISKLHEWRNVRLVLLIDEFAYIHEYIVNGYIPETFMKNWKALLQENYFSVVLVGQDVMAKFKDRFPNEFGTTQDERVSYLRREDAIKLIDEPIRIGGRQGESRYREQAITRILDLTAGSPYYIQIICNRLVEYMNRKKAKFITDADVEQVKNELIQGIKALSLDIFDCLYSSGDTSKDAISKEDILKILATIAVNSKTGSCPRSSIVCETTTPVDNILDDLRKRDVIEIERNHYSRIQVGLFKEWLIAHQGEIL</sequence>
<dbReference type="InterPro" id="IPR019734">
    <property type="entry name" value="TPR_rpt"/>
</dbReference>
<evidence type="ECO:0000256" key="2">
    <source>
        <dbReference type="ARBA" id="ARBA00023054"/>
    </source>
</evidence>
<keyword evidence="5" id="KW-0238">DNA-binding</keyword>
<gene>
    <name evidence="5" type="ORF">U27_04025</name>
</gene>
<dbReference type="SUPFAM" id="SSF48452">
    <property type="entry name" value="TPR-like"/>
    <property type="match status" value="1"/>
</dbReference>
<evidence type="ECO:0000313" key="5">
    <source>
        <dbReference type="EMBL" id="GAK57061.1"/>
    </source>
</evidence>
<evidence type="ECO:0000256" key="3">
    <source>
        <dbReference type="ARBA" id="ARBA00025750"/>
    </source>
</evidence>
<keyword evidence="6" id="KW-1185">Reference proteome</keyword>
<comment type="similarity">
    <text evidence="3">Belongs to the MS5 protein family.</text>
</comment>
<dbReference type="Proteomes" id="UP000030661">
    <property type="component" value="Unassembled WGS sequence"/>
</dbReference>
<evidence type="ECO:0000313" key="6">
    <source>
        <dbReference type="Proteomes" id="UP000030661"/>
    </source>
</evidence>
<dbReference type="SUPFAM" id="SSF52540">
    <property type="entry name" value="P-loop containing nucleoside triphosphate hydrolases"/>
    <property type="match status" value="1"/>
</dbReference>
<dbReference type="Gene3D" id="1.25.40.10">
    <property type="entry name" value="Tetratricopeptide repeat domain"/>
    <property type="match status" value="2"/>
</dbReference>
<protein>
    <submittedName>
        <fullName evidence="5">Cold-shock protein, DNA-binding</fullName>
    </submittedName>
</protein>
<dbReference type="PANTHER" id="PTHR36326">
    <property type="entry name" value="PROTEIN POLLENLESS 3-LIKE 2"/>
    <property type="match status" value="1"/>
</dbReference>
<dbReference type="SUPFAM" id="SSF50249">
    <property type="entry name" value="Nucleic acid-binding proteins"/>
    <property type="match status" value="1"/>
</dbReference>
<dbReference type="STRING" id="1499967.U27_04025"/>
<keyword evidence="1" id="KW-0677">Repeat</keyword>
<proteinExistence type="inferred from homology"/>
<dbReference type="GO" id="GO:0003677">
    <property type="term" value="F:DNA binding"/>
    <property type="evidence" value="ECO:0007669"/>
    <property type="project" value="UniProtKB-KW"/>
</dbReference>
<evidence type="ECO:0000256" key="1">
    <source>
        <dbReference type="ARBA" id="ARBA00022737"/>
    </source>
</evidence>
<dbReference type="Gene3D" id="3.40.50.300">
    <property type="entry name" value="P-loop containing nucleotide triphosphate hydrolases"/>
    <property type="match status" value="1"/>
</dbReference>
<dbReference type="eggNOG" id="COG0457">
    <property type="taxonomic scope" value="Bacteria"/>
</dbReference>
<dbReference type="InterPro" id="IPR012340">
    <property type="entry name" value="NA-bd_OB-fold"/>
</dbReference>
<name>A0A081BXK6_VECG1</name>